<dbReference type="GeneID" id="18249056"/>
<evidence type="ECO:0008006" key="6">
    <source>
        <dbReference type="Google" id="ProtNLM"/>
    </source>
</evidence>
<gene>
    <name evidence="4" type="ORF">CANTEDRAFT_124807</name>
</gene>
<dbReference type="PANTHER" id="PTHR37534:SF2">
    <property type="entry name" value="N-ACETYLTRANSFERASE DOMAIN-CONTAINING PROTEIN"/>
    <property type="match status" value="1"/>
</dbReference>
<feature type="compositionally biased region" description="Polar residues" evidence="3">
    <location>
        <begin position="1"/>
        <end position="21"/>
    </location>
</feature>
<dbReference type="CDD" id="cd12148">
    <property type="entry name" value="fungal_TF_MHR"/>
    <property type="match status" value="1"/>
</dbReference>
<organism evidence="5">
    <name type="scientific">Candida tenuis (strain ATCC 10573 / BCRC 21748 / CBS 615 / JCM 9827 / NBRC 10315 / NRRL Y-1498 / VKM Y-70)</name>
    <name type="common">Yeast</name>
    <name type="synonym">Yamadazyma tenuis</name>
    <dbReference type="NCBI Taxonomy" id="590646"/>
    <lineage>
        <taxon>Eukaryota</taxon>
        <taxon>Fungi</taxon>
        <taxon>Dikarya</taxon>
        <taxon>Ascomycota</taxon>
        <taxon>Saccharomycotina</taxon>
        <taxon>Pichiomycetes</taxon>
        <taxon>Debaryomycetaceae</taxon>
        <taxon>Yamadazyma</taxon>
    </lineage>
</organism>
<dbReference type="RefSeq" id="XP_006687910.1">
    <property type="nucleotide sequence ID" value="XM_006687847.1"/>
</dbReference>
<dbReference type="OrthoDB" id="4087429at2759"/>
<evidence type="ECO:0000256" key="3">
    <source>
        <dbReference type="SAM" id="MobiDB-lite"/>
    </source>
</evidence>
<evidence type="ECO:0000256" key="1">
    <source>
        <dbReference type="ARBA" id="ARBA00004123"/>
    </source>
</evidence>
<dbReference type="GO" id="GO:0003700">
    <property type="term" value="F:DNA-binding transcription factor activity"/>
    <property type="evidence" value="ECO:0007669"/>
    <property type="project" value="TreeGrafter"/>
</dbReference>
<dbReference type="KEGG" id="cten:18249056"/>
<dbReference type="STRING" id="590646.G3B8I6"/>
<name>G3B8I6_CANTC</name>
<evidence type="ECO:0000313" key="4">
    <source>
        <dbReference type="EMBL" id="EGV61740.1"/>
    </source>
</evidence>
<accession>G3B8I6</accession>
<feature type="compositionally biased region" description="Basic and acidic residues" evidence="3">
    <location>
        <begin position="76"/>
        <end position="95"/>
    </location>
</feature>
<dbReference type="GO" id="GO:0005634">
    <property type="term" value="C:nucleus"/>
    <property type="evidence" value="ECO:0007669"/>
    <property type="project" value="UniProtKB-SubCell"/>
</dbReference>
<evidence type="ECO:0000256" key="2">
    <source>
        <dbReference type="ARBA" id="ARBA00023242"/>
    </source>
</evidence>
<dbReference type="PANTHER" id="PTHR37534">
    <property type="entry name" value="TRANSCRIPTIONAL ACTIVATOR PROTEIN UGA3"/>
    <property type="match status" value="1"/>
</dbReference>
<sequence length="532" mass="60424">MATGQSPTQLQPIASHLTTQVPTPSSAPSGASHSQSPLPSGYAANIEPTLGREYSNEYGETYKPLAPKKNSKPRIKKLDKSGSVQKEKGSTRENTESEPSGDAVYQEFLSALRLEKPNSSGASPAFFDVGSELEKRLFDLFIHEVSKSMNMFMAGNFFSELVPEMALLDETGMIMSSMFSLSALMLQRIDPDSIESSVPIDYYHSTIQSISHSLSLPSGDDNEGIIARCLVSTILLGVYEMFFLATDNTYVKGAVSLLTSIIAKSDDQSPLKNSQFLQMCFWAMFICDLILSLKFNLPAMFSVKQFWMQIDPQFVEQFTSPVYPAISPRPDDVLFISQKDAVWWLHRVLFDFSIANEFNSEVVVLTEKEFNTNKSFHDWLAINETLEDFERNLPQALKPIIYKPSSNDPNDSYYPTIYYRDELAAMIALHMKLTKVSLYQGLLQKTNLNSPEVQGYLKQIPRNHAKLLAKDVIGILRTYDLNTYLWPINIHTIRYVSRYLHDDEYEYKELEFFMKRVIETCHFIFQSKKIIG</sequence>
<dbReference type="GO" id="GO:0000976">
    <property type="term" value="F:transcription cis-regulatory region binding"/>
    <property type="evidence" value="ECO:0007669"/>
    <property type="project" value="TreeGrafter"/>
</dbReference>
<keyword evidence="5" id="KW-1185">Reference proteome</keyword>
<dbReference type="Pfam" id="PF11951">
    <property type="entry name" value="Fungal_trans_2"/>
    <property type="match status" value="1"/>
</dbReference>
<feature type="region of interest" description="Disordered" evidence="3">
    <location>
        <begin position="1"/>
        <end position="102"/>
    </location>
</feature>
<dbReference type="Proteomes" id="UP000000707">
    <property type="component" value="Unassembled WGS sequence"/>
</dbReference>
<protein>
    <recommendedName>
        <fullName evidence="6">Transcription factor domain-containing protein</fullName>
    </recommendedName>
</protein>
<keyword evidence="2" id="KW-0539">Nucleus</keyword>
<feature type="compositionally biased region" description="Low complexity" evidence="3">
    <location>
        <begin position="22"/>
        <end position="37"/>
    </location>
</feature>
<dbReference type="AlphaFoldDB" id="G3B8I6"/>
<dbReference type="eggNOG" id="ENOG502RQR0">
    <property type="taxonomic scope" value="Eukaryota"/>
</dbReference>
<dbReference type="HOGENOM" id="CLU_032656_0_0_1"/>
<dbReference type="InterPro" id="IPR021858">
    <property type="entry name" value="Fun_TF"/>
</dbReference>
<dbReference type="EMBL" id="GL996527">
    <property type="protein sequence ID" value="EGV61740.1"/>
    <property type="molecule type" value="Genomic_DNA"/>
</dbReference>
<proteinExistence type="predicted"/>
<comment type="subcellular location">
    <subcellularLocation>
        <location evidence="1">Nucleus</location>
    </subcellularLocation>
</comment>
<evidence type="ECO:0000313" key="5">
    <source>
        <dbReference type="Proteomes" id="UP000000707"/>
    </source>
</evidence>
<dbReference type="GO" id="GO:0045944">
    <property type="term" value="P:positive regulation of transcription by RNA polymerase II"/>
    <property type="evidence" value="ECO:0007669"/>
    <property type="project" value="TreeGrafter"/>
</dbReference>
<reference evidence="4 5" key="1">
    <citation type="journal article" date="2011" name="Proc. Natl. Acad. Sci. U.S.A.">
        <title>Comparative genomics of xylose-fermenting fungi for enhanced biofuel production.</title>
        <authorList>
            <person name="Wohlbach D.J."/>
            <person name="Kuo A."/>
            <person name="Sato T.K."/>
            <person name="Potts K.M."/>
            <person name="Salamov A.A."/>
            <person name="LaButti K.M."/>
            <person name="Sun H."/>
            <person name="Clum A."/>
            <person name="Pangilinan J.L."/>
            <person name="Lindquist E.A."/>
            <person name="Lucas S."/>
            <person name="Lapidus A."/>
            <person name="Jin M."/>
            <person name="Gunawan C."/>
            <person name="Balan V."/>
            <person name="Dale B.E."/>
            <person name="Jeffries T.W."/>
            <person name="Zinkel R."/>
            <person name="Barry K.W."/>
            <person name="Grigoriev I.V."/>
            <person name="Gasch A.P."/>
        </authorList>
    </citation>
    <scope>NUCLEOTIDE SEQUENCE [LARGE SCALE GENOMIC DNA]</scope>
    <source>
        <strain evidence="5">ATCC 10573 / BCRC 21748 / CBS 615 / JCM 9827 / NBRC 10315 / NRRL Y-1498 / VKM Y-70</strain>
    </source>
</reference>